<evidence type="ECO:0000313" key="2">
    <source>
        <dbReference type="EMBL" id="ONM51127.1"/>
    </source>
</evidence>
<dbReference type="Pfam" id="PF00931">
    <property type="entry name" value="NB-ARC"/>
    <property type="match status" value="1"/>
</dbReference>
<gene>
    <name evidence="2" type="ORF">ZEAMMB73_Zm00001d018687</name>
</gene>
<dbReference type="InParanoid" id="A0A1D6HRL4"/>
<dbReference type="GO" id="GO:0043531">
    <property type="term" value="F:ADP binding"/>
    <property type="evidence" value="ECO:0007669"/>
    <property type="project" value="InterPro"/>
</dbReference>
<accession>A0A1D6HRL4</accession>
<dbReference type="PANTHER" id="PTHR33377:SF92">
    <property type="entry name" value="NB-ARC DOMAIN-CONTAINING PROTEIN"/>
    <property type="match status" value="1"/>
</dbReference>
<organism evidence="2">
    <name type="scientific">Zea mays</name>
    <name type="common">Maize</name>
    <dbReference type="NCBI Taxonomy" id="4577"/>
    <lineage>
        <taxon>Eukaryota</taxon>
        <taxon>Viridiplantae</taxon>
        <taxon>Streptophyta</taxon>
        <taxon>Embryophyta</taxon>
        <taxon>Tracheophyta</taxon>
        <taxon>Spermatophyta</taxon>
        <taxon>Magnoliopsida</taxon>
        <taxon>Liliopsida</taxon>
        <taxon>Poales</taxon>
        <taxon>Poaceae</taxon>
        <taxon>PACMAD clade</taxon>
        <taxon>Panicoideae</taxon>
        <taxon>Andropogonodae</taxon>
        <taxon>Andropogoneae</taxon>
        <taxon>Tripsacinae</taxon>
        <taxon>Zea</taxon>
    </lineage>
</organism>
<dbReference type="PaxDb" id="4577-GRMZM2G101527_P01"/>
<sequence>MGQHITNQVILLQLGVLRDAMHRGYYTLDAFRYQPHYGEDGNPAVRRFVRLSKVPCAKDLYFFGPTVQFQEQLQEALDKLSSMIVDMNELVMFLMSYPRLYRQPYNKHILLGNCMFGRQMEAQLVINFLLHTKPHSSEELDVLPVVGPHRVGKSTLIAHVCKDERVRDYFSEILWLHDSDFTDDELTLRQGCAMKRQLFLSNFKKGKRFLVVIELYGNLCEDAWNKFYRASRQSFLSGSKIIVTSCSDKIVKFGMAPALTLKHLSPEAYWYFFKTLTFGSTDPEMHPRLAQLAMEIARLQIRSINSAYTTSNLLRDNFSIQFWCKVLSFLRGFIQKHICKFGVHPFELLNKNEPVQLGRMASPSEDFIICHQYHRSPHEEVPEIRLQDVFYGSIKKNGKFEVLVWRSQIPPYYSYVHAFQPQQGILWPRKSLHDRLTNQRPVGNQAESRWYKKIWHPTNLWPRKSWKLVPKVMHFLPENSQMESFLSAILGELISRSMNFIINKWSKPLTLDMEESIQGALLQAQVIIEEAMGRHITNQAMLLQLGMLRDAMHRGYYTLDAFRYQPHYGEGANDPSGRRFLTLSKAPCVKDLYFTSPTVQFQEQLREALDKLRSMIVDMNELVMFLMSYPRLYRQPYSMHILLCNCMFGRQMEAQLVISFLLHTKPHSSEELEVLPVVGPLGVGKSTLIAHVCKYERVRDYLSEILWLHDCDFTDDELTFRQGGAMKRQILLSNLKKGKRLLVVIELYGNLCEDGWNRFYRASRRSFLSGSKIIVTSCSDKIVKFGTTPALTLKHLSPEAYWYFFKTLTFGSTDPEMHPRFAQLVMEIARLQIRSINSAYTTSNLLRDNFSIHFWCKVLSFLRGFIQKHICKFGVHPFELLNKNKPVQLGRMASLSEDFMICHEYRCSPQEGVPEIRMQDVMYGSNKKQGKFEVLGWRSQIPPYYSYVYVCEIRERKITGRNTLYQLLSIQSYFRDLDITALGELMAQHINFIINKCFKPHTMVMEESLQRALLRAQVIDEEAMGRHITNQAMIQQLGMLRDAMHRGYYALDAFRYQPHCGEDCNDPAIRGMLSLSKVPSPKEPYFFSQTAQSRVQLQDALDGLSSMIVDLNESVMFLMSYPRLYRQPYSMHILLANCMFGRHMEAELVVKFLLHTPPHCSRELEVMPIVGPPRVGKSTLVAHVCKDGRVCDYFSEILWLCESDFTSDELAGRQGCGMKRQNCMPNLNRGKRLLVVIELCGNLYEDAWNRLYLVSKRSFPSGSKIIVTSHSDTIVKFGTTPALTLKPLSHEAYWYFFKALTFESMDPKMHPTLAQLAMEIARMLHGSFHGAHITSYLLREKFNIHFWFKFLCFLRGFIQKHVSEIGVNPFDLLNQNRPVQHGRMATPSEDLIVCHQYHRSSQEEVPEIRIQDVLYGSTKRHGKFEVLVWRSQIPPYYSYVNVCEIRERKITGAKRKHPMKDRTTF</sequence>
<feature type="domain" description="NB-ARC" evidence="1">
    <location>
        <begin position="137"/>
        <end position="278"/>
    </location>
</feature>
<name>A0A1D6HRL4_MAIZE</name>
<protein>
    <recommendedName>
        <fullName evidence="1">NB-ARC domain-containing protein</fullName>
    </recommendedName>
</protein>
<dbReference type="SUPFAM" id="SSF52540">
    <property type="entry name" value="P-loop containing nucleoside triphosphate hydrolases"/>
    <property type="match status" value="3"/>
</dbReference>
<dbReference type="PANTHER" id="PTHR33377">
    <property type="entry name" value="OS10G0134700 PROTEIN-RELATED"/>
    <property type="match status" value="1"/>
</dbReference>
<proteinExistence type="predicted"/>
<evidence type="ECO:0000259" key="1">
    <source>
        <dbReference type="Pfam" id="PF00931"/>
    </source>
</evidence>
<dbReference type="EMBL" id="CM007650">
    <property type="protein sequence ID" value="ONM51127.1"/>
    <property type="molecule type" value="Genomic_DNA"/>
</dbReference>
<dbReference type="Gene3D" id="3.40.50.300">
    <property type="entry name" value="P-loop containing nucleotide triphosphate hydrolases"/>
    <property type="match status" value="3"/>
</dbReference>
<dbReference type="ExpressionAtlas" id="A0A1D6HRL4">
    <property type="expression patterns" value="baseline and differential"/>
</dbReference>
<dbReference type="eggNOG" id="KOG4658">
    <property type="taxonomic scope" value="Eukaryota"/>
</dbReference>
<reference evidence="2" key="1">
    <citation type="submission" date="2015-12" db="EMBL/GenBank/DDBJ databases">
        <title>Update maize B73 reference genome by single molecule sequencing technologies.</title>
        <authorList>
            <consortium name="Maize Genome Sequencing Project"/>
            <person name="Ware D."/>
        </authorList>
    </citation>
    <scope>NUCLEOTIDE SEQUENCE [LARGE SCALE GENOMIC DNA]</scope>
    <source>
        <tissue evidence="2">Seedling</tissue>
    </source>
</reference>
<dbReference type="InterPro" id="IPR002182">
    <property type="entry name" value="NB-ARC"/>
</dbReference>
<dbReference type="InterPro" id="IPR027417">
    <property type="entry name" value="P-loop_NTPase"/>
</dbReference>